<organism evidence="1 2">
    <name type="scientific">Phaseolus angularis</name>
    <name type="common">Azuki bean</name>
    <name type="synonym">Vigna angularis</name>
    <dbReference type="NCBI Taxonomy" id="3914"/>
    <lineage>
        <taxon>Eukaryota</taxon>
        <taxon>Viridiplantae</taxon>
        <taxon>Streptophyta</taxon>
        <taxon>Embryophyta</taxon>
        <taxon>Tracheophyta</taxon>
        <taxon>Spermatophyta</taxon>
        <taxon>Magnoliopsida</taxon>
        <taxon>eudicotyledons</taxon>
        <taxon>Gunneridae</taxon>
        <taxon>Pentapetalae</taxon>
        <taxon>rosids</taxon>
        <taxon>fabids</taxon>
        <taxon>Fabales</taxon>
        <taxon>Fabaceae</taxon>
        <taxon>Papilionoideae</taxon>
        <taxon>50 kb inversion clade</taxon>
        <taxon>NPAAA clade</taxon>
        <taxon>indigoferoid/millettioid clade</taxon>
        <taxon>Phaseoleae</taxon>
        <taxon>Vigna</taxon>
    </lineage>
</organism>
<evidence type="ECO:0000313" key="2">
    <source>
        <dbReference type="Proteomes" id="UP000053144"/>
    </source>
</evidence>
<dbReference type="Proteomes" id="UP000053144">
    <property type="component" value="Chromosome 3"/>
</dbReference>
<reference evidence="2" key="1">
    <citation type="journal article" date="2015" name="Proc. Natl. Acad. Sci. U.S.A.">
        <title>Genome sequencing of adzuki bean (Vigna angularis) provides insight into high starch and low fat accumulation and domestication.</title>
        <authorList>
            <person name="Yang K."/>
            <person name="Tian Z."/>
            <person name="Chen C."/>
            <person name="Luo L."/>
            <person name="Zhao B."/>
            <person name="Wang Z."/>
            <person name="Yu L."/>
            <person name="Li Y."/>
            <person name="Sun Y."/>
            <person name="Li W."/>
            <person name="Chen Y."/>
            <person name="Li Y."/>
            <person name="Zhang Y."/>
            <person name="Ai D."/>
            <person name="Zhao J."/>
            <person name="Shang C."/>
            <person name="Ma Y."/>
            <person name="Wu B."/>
            <person name="Wang M."/>
            <person name="Gao L."/>
            <person name="Sun D."/>
            <person name="Zhang P."/>
            <person name="Guo F."/>
            <person name="Wang W."/>
            <person name="Li Y."/>
            <person name="Wang J."/>
            <person name="Varshney R.K."/>
            <person name="Wang J."/>
            <person name="Ling H.Q."/>
            <person name="Wan P."/>
        </authorList>
    </citation>
    <scope>NUCLEOTIDE SEQUENCE</scope>
    <source>
        <strain evidence="2">cv. Jingnong 6</strain>
    </source>
</reference>
<dbReference type="Gramene" id="KOM37228">
    <property type="protein sequence ID" value="KOM37228"/>
    <property type="gene ID" value="LR48_Vigan03g060900"/>
</dbReference>
<protein>
    <submittedName>
        <fullName evidence="1">Uncharacterized protein</fullName>
    </submittedName>
</protein>
<name>A0A0L9U321_PHAAN</name>
<proteinExistence type="predicted"/>
<evidence type="ECO:0000313" key="1">
    <source>
        <dbReference type="EMBL" id="KOM37228.1"/>
    </source>
</evidence>
<accession>A0A0L9U321</accession>
<sequence>MHHLVALDSSSESLVQLHPGCHTNSISQREIALRLRFRFSGEEDRGLADSATTFSVRRRFSAFQKTCLSARKRQRKCSGCWTCTTRVHLLFRINLLHHITGVCFKGEAWRGREHRAGIS</sequence>
<dbReference type="AlphaFoldDB" id="A0A0L9U321"/>
<dbReference type="EMBL" id="CM003373">
    <property type="protein sequence ID" value="KOM37228.1"/>
    <property type="molecule type" value="Genomic_DNA"/>
</dbReference>
<gene>
    <name evidence="1" type="ORF">LR48_Vigan03g060900</name>
</gene>